<dbReference type="SUPFAM" id="SSF55874">
    <property type="entry name" value="ATPase domain of HSP90 chaperone/DNA topoisomerase II/histidine kinase"/>
    <property type="match status" value="1"/>
</dbReference>
<dbReference type="SMART" id="SM00387">
    <property type="entry name" value="HATPase_c"/>
    <property type="match status" value="1"/>
</dbReference>
<dbReference type="InterPro" id="IPR003594">
    <property type="entry name" value="HATPase_dom"/>
</dbReference>
<dbReference type="Gene3D" id="3.30.450.20">
    <property type="entry name" value="PAS domain"/>
    <property type="match status" value="1"/>
</dbReference>
<keyword evidence="4 8" id="KW-0597">Phosphoprotein</keyword>
<dbReference type="Gene3D" id="1.10.287.130">
    <property type="match status" value="1"/>
</dbReference>
<accession>A0ABS8DL73</accession>
<feature type="transmembrane region" description="Helical" evidence="9">
    <location>
        <begin position="191"/>
        <end position="211"/>
    </location>
</feature>
<comment type="caution">
    <text evidence="12">The sequence shown here is derived from an EMBL/GenBank/DDBJ whole genome shotgun (WGS) entry which is preliminary data.</text>
</comment>
<dbReference type="CDD" id="cd17546">
    <property type="entry name" value="REC_hyHK_CKI1_RcsC-like"/>
    <property type="match status" value="2"/>
</dbReference>
<dbReference type="CDD" id="cd00082">
    <property type="entry name" value="HisKA"/>
    <property type="match status" value="1"/>
</dbReference>
<dbReference type="PANTHER" id="PTHR45339">
    <property type="entry name" value="HYBRID SIGNAL TRANSDUCTION HISTIDINE KINASE J"/>
    <property type="match status" value="1"/>
</dbReference>
<dbReference type="CDD" id="cd16922">
    <property type="entry name" value="HATPase_EvgS-ArcB-TorS-like"/>
    <property type="match status" value="1"/>
</dbReference>
<keyword evidence="9" id="KW-0472">Membrane</keyword>
<dbReference type="SMART" id="SM00448">
    <property type="entry name" value="REC"/>
    <property type="match status" value="2"/>
</dbReference>
<feature type="domain" description="Response regulatory" evidence="11">
    <location>
        <begin position="609"/>
        <end position="729"/>
    </location>
</feature>
<dbReference type="InterPro" id="IPR003661">
    <property type="entry name" value="HisK_dim/P_dom"/>
</dbReference>
<evidence type="ECO:0000256" key="3">
    <source>
        <dbReference type="ARBA" id="ARBA00018672"/>
    </source>
</evidence>
<gene>
    <name evidence="12" type="ORF">LIZ65_18140</name>
</gene>
<dbReference type="InterPro" id="IPR005467">
    <property type="entry name" value="His_kinase_dom"/>
</dbReference>
<dbReference type="Gene3D" id="3.40.50.2300">
    <property type="match status" value="2"/>
</dbReference>
<dbReference type="InterPro" id="IPR036097">
    <property type="entry name" value="HisK_dim/P_sf"/>
</dbReference>
<dbReference type="Proteomes" id="UP001299546">
    <property type="component" value="Unassembled WGS sequence"/>
</dbReference>
<feature type="transmembrane region" description="Helical" evidence="9">
    <location>
        <begin position="16"/>
        <end position="37"/>
    </location>
</feature>
<evidence type="ECO:0000256" key="2">
    <source>
        <dbReference type="ARBA" id="ARBA00012438"/>
    </source>
</evidence>
<dbReference type="PROSITE" id="PS50110">
    <property type="entry name" value="RESPONSE_REGULATORY"/>
    <property type="match status" value="2"/>
</dbReference>
<dbReference type="PRINTS" id="PR00344">
    <property type="entry name" value="BCTRLSENSOR"/>
</dbReference>
<evidence type="ECO:0000259" key="11">
    <source>
        <dbReference type="PROSITE" id="PS50110"/>
    </source>
</evidence>
<proteinExistence type="predicted"/>
<organism evidence="12 13">
    <name type="scientific">Bariatricus massiliensis</name>
    <dbReference type="NCBI Taxonomy" id="1745713"/>
    <lineage>
        <taxon>Bacteria</taxon>
        <taxon>Bacillati</taxon>
        <taxon>Bacillota</taxon>
        <taxon>Clostridia</taxon>
        <taxon>Lachnospirales</taxon>
        <taxon>Lachnospiraceae</taxon>
        <taxon>Bariatricus</taxon>
    </lineage>
</organism>
<dbReference type="Pfam" id="PF00512">
    <property type="entry name" value="HisKA"/>
    <property type="match status" value="1"/>
</dbReference>
<evidence type="ECO:0000256" key="8">
    <source>
        <dbReference type="PROSITE-ProRule" id="PRU00169"/>
    </source>
</evidence>
<feature type="domain" description="Histidine kinase" evidence="10">
    <location>
        <begin position="368"/>
        <end position="592"/>
    </location>
</feature>
<keyword evidence="6" id="KW-0902">Two-component regulatory system</keyword>
<dbReference type="SUPFAM" id="SSF47384">
    <property type="entry name" value="Homodimeric domain of signal transducing histidine kinase"/>
    <property type="match status" value="1"/>
</dbReference>
<dbReference type="InterPro" id="IPR004358">
    <property type="entry name" value="Sig_transdc_His_kin-like_C"/>
</dbReference>
<evidence type="ECO:0000313" key="12">
    <source>
        <dbReference type="EMBL" id="MCB7389208.1"/>
    </source>
</evidence>
<keyword evidence="5" id="KW-0418">Kinase</keyword>
<evidence type="ECO:0000256" key="7">
    <source>
        <dbReference type="ARBA" id="ARBA00024867"/>
    </source>
</evidence>
<dbReference type="Gene3D" id="3.30.565.10">
    <property type="entry name" value="Histidine kinase-like ATPase, C-terminal domain"/>
    <property type="match status" value="1"/>
</dbReference>
<dbReference type="EMBL" id="JAJCIS010000020">
    <property type="protein sequence ID" value="MCB7389208.1"/>
    <property type="molecule type" value="Genomic_DNA"/>
</dbReference>
<evidence type="ECO:0000256" key="5">
    <source>
        <dbReference type="ARBA" id="ARBA00022777"/>
    </source>
</evidence>
<feature type="domain" description="Response regulatory" evidence="11">
    <location>
        <begin position="751"/>
        <end position="872"/>
    </location>
</feature>
<evidence type="ECO:0000256" key="1">
    <source>
        <dbReference type="ARBA" id="ARBA00000085"/>
    </source>
</evidence>
<evidence type="ECO:0000256" key="9">
    <source>
        <dbReference type="SAM" id="Phobius"/>
    </source>
</evidence>
<evidence type="ECO:0000256" key="4">
    <source>
        <dbReference type="ARBA" id="ARBA00022553"/>
    </source>
</evidence>
<evidence type="ECO:0000256" key="6">
    <source>
        <dbReference type="ARBA" id="ARBA00023012"/>
    </source>
</evidence>
<comment type="catalytic activity">
    <reaction evidence="1">
        <text>ATP + protein L-histidine = ADP + protein N-phospho-L-histidine.</text>
        <dbReference type="EC" id="2.7.13.3"/>
    </reaction>
</comment>
<sequence length="878" mass="99270">MDGEKKGQEDLISKKISWMGTITLLILLVLFLGVTLFSNNKLTSQIRLLTEHPFTVNGDIGDVKTDLALMRIRTERLQSYNQSADIDTVRIALNDIYSEIEDLIEEIDELYLGPDEHVVKLRNTYNDIKEEQSLLLQFAERPSSSGRVIADYEEENLYPLYEEFETDAQQILNYVRKTQQNIFISANHMSWFTVVGAFIIMIATSLSLIFFQSAIRKINRRLYQRNRQFEILSDTVDEAFLMFRKEQVQCDFVSNNAEKVLGLTVDSLRQDRTLIYQYMSEETAEKIRRKIYLEEKHTWDMVIEYQHPNSKDICWLQVRFYRIGSPADIQYVITLTDRTQEHHANLVLQDALVNAQNANSAKRDFLSRMSHEIRTPMNAIIGMTTIAAASIQDQSRVEDCLEKISYSSKHLLMLINDVLDMSRIESNRMKINREPFELYQFLNAFVSVVYPQATSKGVKFTEKTSNFTEHTTYLGDSLRLNQILLNLVSNAIKFTPPGGEVGIEVIHLPSRGQKCWLRFIVSDTGIGMDEEALTHLYTPFEQGDASIARKYGGTGLGMSITQNLVTLMGGHIDVKSTPRAGTKFTVELPLEQSDIDIEPFREDAFQTLDVLVADDERDICEHMTLLLKKMNINAQWVLSGREAVERVVSAYETGTGFDICFIDWKMPDMDGIETTRCIREKVGQDTPIIIISSYDWTDIEEEAREAGANAFISKPFFQSSVYNAIVGVVNGAFDMKGPRVKIAGNSLAGMRILLAEDNALNMEIAVTLLEMNGATVEWAENGKVAVNMFMSAEPDYFDAVLMDVQMPVMDGCEAARSIRMCGHGNAETIPIIATTANAFAEDVSIVLAAGMNAHLGKPLDIEQLCGLLLRLCGKMNNM</sequence>
<dbReference type="PROSITE" id="PS50109">
    <property type="entry name" value="HIS_KIN"/>
    <property type="match status" value="1"/>
</dbReference>
<dbReference type="InterPro" id="IPR001789">
    <property type="entry name" value="Sig_transdc_resp-reg_receiver"/>
</dbReference>
<comment type="function">
    <text evidence="7">May play the central regulatory role in sporulation. It may be an element of the effector pathway responsible for the activation of sporulation genes in response to nutritional stress. Spo0A may act in concert with spo0H (a sigma factor) to control the expression of some genes that are critical to the sporulation process.</text>
</comment>
<dbReference type="Pfam" id="PF00072">
    <property type="entry name" value="Response_reg"/>
    <property type="match status" value="2"/>
</dbReference>
<reference evidence="12 13" key="1">
    <citation type="submission" date="2021-10" db="EMBL/GenBank/DDBJ databases">
        <title>Collection of gut derived symbiotic bacterial strains cultured from healthy donors.</title>
        <authorList>
            <person name="Lin H."/>
            <person name="Littmann E."/>
            <person name="Kohout C."/>
            <person name="Pamer E.G."/>
        </authorList>
    </citation>
    <scope>NUCLEOTIDE SEQUENCE [LARGE SCALE GENOMIC DNA]</scope>
    <source>
        <strain evidence="12 13">DFI.1.165</strain>
    </source>
</reference>
<dbReference type="SUPFAM" id="SSF52172">
    <property type="entry name" value="CheY-like"/>
    <property type="match status" value="2"/>
</dbReference>
<dbReference type="EC" id="2.7.13.3" evidence="2"/>
<evidence type="ECO:0000259" key="10">
    <source>
        <dbReference type="PROSITE" id="PS50109"/>
    </source>
</evidence>
<keyword evidence="9" id="KW-1133">Transmembrane helix</keyword>
<dbReference type="PANTHER" id="PTHR45339:SF1">
    <property type="entry name" value="HYBRID SIGNAL TRANSDUCTION HISTIDINE KINASE J"/>
    <property type="match status" value="1"/>
</dbReference>
<evidence type="ECO:0000313" key="13">
    <source>
        <dbReference type="Proteomes" id="UP001299546"/>
    </source>
</evidence>
<dbReference type="SMART" id="SM00388">
    <property type="entry name" value="HisKA"/>
    <property type="match status" value="1"/>
</dbReference>
<dbReference type="InterPro" id="IPR036890">
    <property type="entry name" value="HATPase_C_sf"/>
</dbReference>
<feature type="modified residue" description="4-aspartylphosphate" evidence="8">
    <location>
        <position position="663"/>
    </location>
</feature>
<dbReference type="InterPro" id="IPR011006">
    <property type="entry name" value="CheY-like_superfamily"/>
</dbReference>
<dbReference type="RefSeq" id="WP_066734382.1">
    <property type="nucleotide sequence ID" value="NZ_JAJCIQ010000019.1"/>
</dbReference>
<protein>
    <recommendedName>
        <fullName evidence="3">Stage 0 sporulation protein A homolog</fullName>
        <ecNumber evidence="2">2.7.13.3</ecNumber>
    </recommendedName>
</protein>
<keyword evidence="5" id="KW-0808">Transferase</keyword>
<keyword evidence="13" id="KW-1185">Reference proteome</keyword>
<name>A0ABS8DL73_9FIRM</name>
<feature type="modified residue" description="4-aspartylphosphate" evidence="8">
    <location>
        <position position="803"/>
    </location>
</feature>
<dbReference type="Pfam" id="PF02518">
    <property type="entry name" value="HATPase_c"/>
    <property type="match status" value="1"/>
</dbReference>
<keyword evidence="9" id="KW-0812">Transmembrane</keyword>